<evidence type="ECO:0000313" key="6">
    <source>
        <dbReference type="EMBL" id="SNZ04427.1"/>
    </source>
</evidence>
<feature type="coiled-coil region" evidence="4">
    <location>
        <begin position="218"/>
        <end position="245"/>
    </location>
</feature>
<dbReference type="Gene3D" id="1.10.630.10">
    <property type="entry name" value="Cytochrome P450"/>
    <property type="match status" value="1"/>
</dbReference>
<dbReference type="AlphaFoldDB" id="A0A285N6D1"/>
<name>A0A285N6D1_NATPI</name>
<feature type="region of interest" description="Disordered" evidence="5">
    <location>
        <begin position="1"/>
        <end position="37"/>
    </location>
</feature>
<sequence length="462" mass="51817">MAERSAETDADRRTGTTAATPAPEPTAPPRRSGAPLVGNTLTYVRQGIDFLDTLQEHGDVVSYRALGEEFVAVFDPDIVESVLVGRNDEFSKGDFETAFGELIAPDGVAFSEGETWRRQRQLLQSEFTPAQVQSYAETMVDETDALAADWRDGEVVELRETLSTFTLGVLTEALFDLDLDNERAGVVREATLALADIADPTTFALHSVLPSWLPSPSGRRYERAMDDLNELIERLVDERRDADDRDDLLSTLARAEYPDGERMAPNVVRDQLVTFLFAGHETTATSLTYACWLLAGHPDVRERLDAELERELGDSDPTFLDLPSLDVTEAIVNEAMRLYPPITILYREPHEALTLGGYRIPEDATLQLSAYGIHRDERWWSDPETFDPERWLADRDRPEYAYFPFGGGPRHCLGMRFAMTELQLALATLAQRVEFERVTESLDPTMSVTLDPGEVAVRVRKR</sequence>
<evidence type="ECO:0000256" key="4">
    <source>
        <dbReference type="SAM" id="Coils"/>
    </source>
</evidence>
<organism evidence="6 7">
    <name type="scientific">Natronoarchaeum philippinense</name>
    <dbReference type="NCBI Taxonomy" id="558529"/>
    <lineage>
        <taxon>Archaea</taxon>
        <taxon>Methanobacteriati</taxon>
        <taxon>Methanobacteriota</taxon>
        <taxon>Stenosarchaea group</taxon>
        <taxon>Halobacteria</taxon>
        <taxon>Halobacteriales</taxon>
        <taxon>Natronoarchaeaceae</taxon>
    </lineage>
</organism>
<comment type="similarity">
    <text evidence="2 3">Belongs to the cytochrome P450 family.</text>
</comment>
<dbReference type="PROSITE" id="PS00086">
    <property type="entry name" value="CYTOCHROME_P450"/>
    <property type="match status" value="1"/>
</dbReference>
<evidence type="ECO:0000256" key="2">
    <source>
        <dbReference type="ARBA" id="ARBA00010617"/>
    </source>
</evidence>
<dbReference type="InterPro" id="IPR017972">
    <property type="entry name" value="Cyt_P450_CS"/>
</dbReference>
<keyword evidence="3" id="KW-0560">Oxidoreductase</keyword>
<dbReference type="Proteomes" id="UP000219453">
    <property type="component" value="Unassembled WGS sequence"/>
</dbReference>
<evidence type="ECO:0000256" key="3">
    <source>
        <dbReference type="RuleBase" id="RU000461"/>
    </source>
</evidence>
<dbReference type="RefSeq" id="WP_097007573.1">
    <property type="nucleotide sequence ID" value="NZ_OBEJ01000001.1"/>
</dbReference>
<accession>A0A285N6D1</accession>
<dbReference type="GO" id="GO:0005506">
    <property type="term" value="F:iron ion binding"/>
    <property type="evidence" value="ECO:0007669"/>
    <property type="project" value="InterPro"/>
</dbReference>
<evidence type="ECO:0000256" key="1">
    <source>
        <dbReference type="ARBA" id="ARBA00001971"/>
    </source>
</evidence>
<evidence type="ECO:0000256" key="5">
    <source>
        <dbReference type="SAM" id="MobiDB-lite"/>
    </source>
</evidence>
<comment type="cofactor">
    <cofactor evidence="1">
        <name>heme</name>
        <dbReference type="ChEBI" id="CHEBI:30413"/>
    </cofactor>
</comment>
<dbReference type="GO" id="GO:0020037">
    <property type="term" value="F:heme binding"/>
    <property type="evidence" value="ECO:0007669"/>
    <property type="project" value="InterPro"/>
</dbReference>
<dbReference type="PANTHER" id="PTHR24305">
    <property type="entry name" value="CYTOCHROME P450"/>
    <property type="match status" value="1"/>
</dbReference>
<evidence type="ECO:0000313" key="7">
    <source>
        <dbReference type="Proteomes" id="UP000219453"/>
    </source>
</evidence>
<dbReference type="PRINTS" id="PR00385">
    <property type="entry name" value="P450"/>
</dbReference>
<keyword evidence="3" id="KW-0349">Heme</keyword>
<dbReference type="PRINTS" id="PR00463">
    <property type="entry name" value="EP450I"/>
</dbReference>
<dbReference type="GO" id="GO:0016705">
    <property type="term" value="F:oxidoreductase activity, acting on paired donors, with incorporation or reduction of molecular oxygen"/>
    <property type="evidence" value="ECO:0007669"/>
    <property type="project" value="InterPro"/>
</dbReference>
<dbReference type="InterPro" id="IPR050121">
    <property type="entry name" value="Cytochrome_P450_monoxygenase"/>
</dbReference>
<keyword evidence="3" id="KW-0503">Monooxygenase</keyword>
<dbReference type="SUPFAM" id="SSF48264">
    <property type="entry name" value="Cytochrome P450"/>
    <property type="match status" value="1"/>
</dbReference>
<dbReference type="InterPro" id="IPR001128">
    <property type="entry name" value="Cyt_P450"/>
</dbReference>
<dbReference type="EMBL" id="OBEJ01000001">
    <property type="protein sequence ID" value="SNZ04427.1"/>
    <property type="molecule type" value="Genomic_DNA"/>
</dbReference>
<feature type="compositionally biased region" description="Basic and acidic residues" evidence="5">
    <location>
        <begin position="1"/>
        <end position="14"/>
    </location>
</feature>
<dbReference type="GO" id="GO:0004497">
    <property type="term" value="F:monooxygenase activity"/>
    <property type="evidence" value="ECO:0007669"/>
    <property type="project" value="UniProtKB-KW"/>
</dbReference>
<keyword evidence="3" id="KW-0408">Iron</keyword>
<dbReference type="InterPro" id="IPR002401">
    <property type="entry name" value="Cyt_P450_E_grp-I"/>
</dbReference>
<reference evidence="6 7" key="1">
    <citation type="submission" date="2017-09" db="EMBL/GenBank/DDBJ databases">
        <authorList>
            <person name="Ehlers B."/>
            <person name="Leendertz F.H."/>
        </authorList>
    </citation>
    <scope>NUCLEOTIDE SEQUENCE [LARGE SCALE GENOMIC DNA]</scope>
    <source>
        <strain evidence="6 7">DSM 27208</strain>
    </source>
</reference>
<gene>
    <name evidence="6" type="ORF">SAMN06269185_0557</name>
</gene>
<protein>
    <submittedName>
        <fullName evidence="6">Cytochrome P450</fullName>
    </submittedName>
</protein>
<dbReference type="PANTHER" id="PTHR24305:SF166">
    <property type="entry name" value="CYTOCHROME P450 12A4, MITOCHONDRIAL-RELATED"/>
    <property type="match status" value="1"/>
</dbReference>
<keyword evidence="3" id="KW-0479">Metal-binding</keyword>
<dbReference type="Pfam" id="PF00067">
    <property type="entry name" value="p450"/>
    <property type="match status" value="1"/>
</dbReference>
<dbReference type="InterPro" id="IPR036396">
    <property type="entry name" value="Cyt_P450_sf"/>
</dbReference>
<proteinExistence type="inferred from homology"/>
<keyword evidence="4" id="KW-0175">Coiled coil</keyword>
<keyword evidence="7" id="KW-1185">Reference proteome</keyword>
<dbReference type="OrthoDB" id="9881at2157"/>